<gene>
    <name evidence="2" type="ORF">M1L60_33615</name>
</gene>
<reference evidence="2 3" key="1">
    <citation type="submission" date="2022-06" db="EMBL/GenBank/DDBJ databases">
        <title>New Species of the Genus Actinoplanes, ActinopZanes ferrugineus.</title>
        <authorList>
            <person name="Ding P."/>
        </authorList>
    </citation>
    <scope>NUCLEOTIDE SEQUENCE [LARGE SCALE GENOMIC DNA]</scope>
    <source>
        <strain evidence="2 3">TRM88003</strain>
    </source>
</reference>
<proteinExistence type="predicted"/>
<keyword evidence="3" id="KW-1185">Reference proteome</keyword>
<dbReference type="EMBL" id="JAMYJR010000038">
    <property type="protein sequence ID" value="MCO8275534.1"/>
    <property type="molecule type" value="Genomic_DNA"/>
</dbReference>
<sequence>MVHYVADPARRSIPRRRSTVPVALTAGAVAVALAVTGLVAAGPFGSRNFETASLEQGVLAVVRDTYLLDVQRIACPRKVPVRPGLRFSCNIQADGQAGSVTVRVLDDSGRYEVVRPV</sequence>
<evidence type="ECO:0000259" key="1">
    <source>
        <dbReference type="Pfam" id="PF14230"/>
    </source>
</evidence>
<dbReference type="Proteomes" id="UP001523369">
    <property type="component" value="Unassembled WGS sequence"/>
</dbReference>
<accession>A0ABT1DXF3</accession>
<dbReference type="Pfam" id="PF14230">
    <property type="entry name" value="DUF4333"/>
    <property type="match status" value="1"/>
</dbReference>
<feature type="domain" description="DUF4333" evidence="1">
    <location>
        <begin position="34"/>
        <end position="109"/>
    </location>
</feature>
<organism evidence="2 3">
    <name type="scientific">Paractinoplanes aksuensis</name>
    <dbReference type="NCBI Taxonomy" id="2939490"/>
    <lineage>
        <taxon>Bacteria</taxon>
        <taxon>Bacillati</taxon>
        <taxon>Actinomycetota</taxon>
        <taxon>Actinomycetes</taxon>
        <taxon>Micromonosporales</taxon>
        <taxon>Micromonosporaceae</taxon>
        <taxon>Paractinoplanes</taxon>
    </lineage>
</organism>
<dbReference type="InterPro" id="IPR025637">
    <property type="entry name" value="DUF4333"/>
</dbReference>
<evidence type="ECO:0000313" key="3">
    <source>
        <dbReference type="Proteomes" id="UP001523369"/>
    </source>
</evidence>
<protein>
    <submittedName>
        <fullName evidence="2">DUF4333 domain-containing protein</fullName>
    </submittedName>
</protein>
<comment type="caution">
    <text evidence="2">The sequence shown here is derived from an EMBL/GenBank/DDBJ whole genome shotgun (WGS) entry which is preliminary data.</text>
</comment>
<evidence type="ECO:0000313" key="2">
    <source>
        <dbReference type="EMBL" id="MCO8275534.1"/>
    </source>
</evidence>
<name>A0ABT1DXF3_9ACTN</name>